<dbReference type="EMBL" id="JADOUF010000001">
    <property type="protein sequence ID" value="MBG6133835.1"/>
    <property type="molecule type" value="Genomic_DNA"/>
</dbReference>
<evidence type="ECO:0000256" key="1">
    <source>
        <dbReference type="SAM" id="MobiDB-lite"/>
    </source>
</evidence>
<dbReference type="SUPFAM" id="SSF56601">
    <property type="entry name" value="beta-lactamase/transpeptidase-like"/>
    <property type="match status" value="1"/>
</dbReference>
<dbReference type="PANTHER" id="PTHR35333">
    <property type="entry name" value="BETA-LACTAMASE"/>
    <property type="match status" value="1"/>
</dbReference>
<reference evidence="3" key="1">
    <citation type="submission" date="2020-11" db="EMBL/GenBank/DDBJ databases">
        <title>Sequencing the genomes of 1000 actinobacteria strains.</title>
        <authorList>
            <person name="Klenk H.-P."/>
        </authorList>
    </citation>
    <scope>NUCLEOTIDE SEQUENCE</scope>
    <source>
        <strain evidence="3">DSM 45356</strain>
    </source>
</reference>
<dbReference type="Pfam" id="PF13354">
    <property type="entry name" value="Beta-lactamase2"/>
    <property type="match status" value="1"/>
</dbReference>
<feature type="domain" description="Beta-lactamase class A catalytic" evidence="2">
    <location>
        <begin position="132"/>
        <end position="236"/>
    </location>
</feature>
<accession>A0A8J7G6J4</accession>
<dbReference type="Proteomes" id="UP000622552">
    <property type="component" value="Unassembled WGS sequence"/>
</dbReference>
<sequence length="290" mass="30455">MPLSPSWASTARRTGLVAGILAAVTLATVALLPSTDAAGPPAQAGGTGAPAAPRPAATAPAPDSAGVTLDREGWYAWSLLDLRTGARKGSANSTTETNNTESMIKAWIGADYIAGAEDEGRDLTDDEWAEISDMIRHSDDDAAEILWAARGGDAVIDRMISECGLTGSAVSPEWWSYTQVTAADAVTMLRCVLTRATTSTGTARLVDEMRAVDPAGAFGIPEALPAGTPVAVKNGWTMQDSEDLWHVNCLASWDHWALSVLTWYPGELGQDYGAATCGDVTRQLLLHGLE</sequence>
<dbReference type="Gene3D" id="3.40.710.10">
    <property type="entry name" value="DD-peptidase/beta-lactamase superfamily"/>
    <property type="match status" value="1"/>
</dbReference>
<feature type="compositionally biased region" description="Low complexity" evidence="1">
    <location>
        <begin position="39"/>
        <end position="62"/>
    </location>
</feature>
<protein>
    <recommendedName>
        <fullName evidence="2">Beta-lactamase class A catalytic domain-containing protein</fullName>
    </recommendedName>
</protein>
<dbReference type="GO" id="GO:0046677">
    <property type="term" value="P:response to antibiotic"/>
    <property type="evidence" value="ECO:0007669"/>
    <property type="project" value="InterPro"/>
</dbReference>
<dbReference type="InterPro" id="IPR000871">
    <property type="entry name" value="Beta-lactam_class-A"/>
</dbReference>
<comment type="caution">
    <text evidence="3">The sequence shown here is derived from an EMBL/GenBank/DDBJ whole genome shotgun (WGS) entry which is preliminary data.</text>
</comment>
<keyword evidence="4" id="KW-1185">Reference proteome</keyword>
<dbReference type="RefSeq" id="WP_197001148.1">
    <property type="nucleotide sequence ID" value="NZ_BONS01000032.1"/>
</dbReference>
<dbReference type="PANTHER" id="PTHR35333:SF3">
    <property type="entry name" value="BETA-LACTAMASE-TYPE TRANSPEPTIDASE FOLD CONTAINING PROTEIN"/>
    <property type="match status" value="1"/>
</dbReference>
<evidence type="ECO:0000313" key="3">
    <source>
        <dbReference type="EMBL" id="MBG6133835.1"/>
    </source>
</evidence>
<evidence type="ECO:0000259" key="2">
    <source>
        <dbReference type="Pfam" id="PF13354"/>
    </source>
</evidence>
<dbReference type="InterPro" id="IPR045155">
    <property type="entry name" value="Beta-lactam_cat"/>
</dbReference>
<evidence type="ECO:0000313" key="4">
    <source>
        <dbReference type="Proteomes" id="UP000622552"/>
    </source>
</evidence>
<dbReference type="GO" id="GO:0030655">
    <property type="term" value="P:beta-lactam antibiotic catabolic process"/>
    <property type="evidence" value="ECO:0007669"/>
    <property type="project" value="InterPro"/>
</dbReference>
<dbReference type="GO" id="GO:0008800">
    <property type="term" value="F:beta-lactamase activity"/>
    <property type="evidence" value="ECO:0007669"/>
    <property type="project" value="InterPro"/>
</dbReference>
<gene>
    <name evidence="3" type="ORF">IW245_000029</name>
</gene>
<proteinExistence type="predicted"/>
<feature type="region of interest" description="Disordered" evidence="1">
    <location>
        <begin position="39"/>
        <end position="65"/>
    </location>
</feature>
<organism evidence="3 4">
    <name type="scientific">Longispora fulva</name>
    <dbReference type="NCBI Taxonomy" id="619741"/>
    <lineage>
        <taxon>Bacteria</taxon>
        <taxon>Bacillati</taxon>
        <taxon>Actinomycetota</taxon>
        <taxon>Actinomycetes</taxon>
        <taxon>Micromonosporales</taxon>
        <taxon>Micromonosporaceae</taxon>
        <taxon>Longispora</taxon>
    </lineage>
</organism>
<dbReference type="AlphaFoldDB" id="A0A8J7G6J4"/>
<name>A0A8J7G6J4_9ACTN</name>
<dbReference type="InterPro" id="IPR012338">
    <property type="entry name" value="Beta-lactam/transpept-like"/>
</dbReference>